<reference evidence="4" key="1">
    <citation type="submission" date="2021-06" db="EMBL/GenBank/DDBJ databases">
        <title>Bradyrhizobium sp. S2-11-2 Genome sequencing.</title>
        <authorList>
            <person name="Jin L."/>
        </authorList>
    </citation>
    <scope>NUCLEOTIDE SEQUENCE</scope>
    <source>
        <strain evidence="4">S2-11-2</strain>
    </source>
</reference>
<dbReference type="PANTHER" id="PTHR43877:SF2">
    <property type="entry name" value="AMINOALKYLPHOSPHONATE N-ACETYLTRANSFERASE-RELATED"/>
    <property type="match status" value="1"/>
</dbReference>
<dbReference type="GO" id="GO:0016747">
    <property type="term" value="F:acyltransferase activity, transferring groups other than amino-acyl groups"/>
    <property type="evidence" value="ECO:0007669"/>
    <property type="project" value="InterPro"/>
</dbReference>
<dbReference type="RefSeq" id="WP_215613691.1">
    <property type="nucleotide sequence ID" value="NZ_CP076135.1"/>
</dbReference>
<gene>
    <name evidence="4" type="ORF">KMZ68_24610</name>
</gene>
<feature type="domain" description="N-acetyltransferase" evidence="3">
    <location>
        <begin position="5"/>
        <end position="198"/>
    </location>
</feature>
<dbReference type="SUPFAM" id="SSF55729">
    <property type="entry name" value="Acyl-CoA N-acyltransferases (Nat)"/>
    <property type="match status" value="1"/>
</dbReference>
<dbReference type="PROSITE" id="PS51186">
    <property type="entry name" value="GNAT"/>
    <property type="match status" value="1"/>
</dbReference>
<dbReference type="Pfam" id="PF00583">
    <property type="entry name" value="Acetyltransf_1"/>
    <property type="match status" value="1"/>
</dbReference>
<keyword evidence="2" id="KW-0012">Acyltransferase</keyword>
<dbReference type="InterPro" id="IPR016181">
    <property type="entry name" value="Acyl_CoA_acyltransferase"/>
</dbReference>
<dbReference type="CDD" id="cd04301">
    <property type="entry name" value="NAT_SF"/>
    <property type="match status" value="1"/>
</dbReference>
<evidence type="ECO:0000313" key="5">
    <source>
        <dbReference type="Proteomes" id="UP000680805"/>
    </source>
</evidence>
<dbReference type="Gene3D" id="3.40.630.30">
    <property type="match status" value="1"/>
</dbReference>
<dbReference type="AlphaFoldDB" id="A0A975RS02"/>
<dbReference type="Proteomes" id="UP000680805">
    <property type="component" value="Chromosome"/>
</dbReference>
<accession>A0A975RS02</accession>
<keyword evidence="1" id="KW-0808">Transferase</keyword>
<dbReference type="PANTHER" id="PTHR43877">
    <property type="entry name" value="AMINOALKYLPHOSPHONATE N-ACETYLTRANSFERASE-RELATED-RELATED"/>
    <property type="match status" value="1"/>
</dbReference>
<evidence type="ECO:0000256" key="2">
    <source>
        <dbReference type="ARBA" id="ARBA00023315"/>
    </source>
</evidence>
<dbReference type="InterPro" id="IPR000182">
    <property type="entry name" value="GNAT_dom"/>
</dbReference>
<name>A0A975RS02_9BRAD</name>
<evidence type="ECO:0000256" key="1">
    <source>
        <dbReference type="ARBA" id="ARBA00022679"/>
    </source>
</evidence>
<evidence type="ECO:0000259" key="3">
    <source>
        <dbReference type="PROSITE" id="PS51186"/>
    </source>
</evidence>
<proteinExistence type="predicted"/>
<dbReference type="InterPro" id="IPR050832">
    <property type="entry name" value="Bact_Acetyltransf"/>
</dbReference>
<dbReference type="EMBL" id="CP076135">
    <property type="protein sequence ID" value="QWG18090.1"/>
    <property type="molecule type" value="Genomic_DNA"/>
</dbReference>
<dbReference type="KEGG" id="bsei:KMZ68_24610"/>
<sequence>MPVQITYRMARPDDSGELARYMCIAGGGLYEFLFDELIPFVTAVDMLSAGIGSERYPVSYRNCCIASLGDDGAIIGAANVFPADMLKDDNYVLLGSERHDHVRPMLELQDWGSMFLNSLAVSDAHRGSGIGARLLDWAETRTAEAGYDRLSLHVWADNSPALKFYKLRGFVEVAVAAIPPHPRLPHHGGSILMHKAMPSAA</sequence>
<organism evidence="4 5">
    <name type="scientific">Bradyrhizobium sediminis</name>
    <dbReference type="NCBI Taxonomy" id="2840469"/>
    <lineage>
        <taxon>Bacteria</taxon>
        <taxon>Pseudomonadati</taxon>
        <taxon>Pseudomonadota</taxon>
        <taxon>Alphaproteobacteria</taxon>
        <taxon>Hyphomicrobiales</taxon>
        <taxon>Nitrobacteraceae</taxon>
        <taxon>Bradyrhizobium</taxon>
    </lineage>
</organism>
<protein>
    <submittedName>
        <fullName evidence="4">GNAT family N-acetyltransferase</fullName>
    </submittedName>
</protein>
<evidence type="ECO:0000313" key="4">
    <source>
        <dbReference type="EMBL" id="QWG18090.1"/>
    </source>
</evidence>